<gene>
    <name evidence="2" type="ORF">J2W39_002382</name>
</gene>
<proteinExistence type="predicted"/>
<feature type="signal peptide" evidence="1">
    <location>
        <begin position="1"/>
        <end position="25"/>
    </location>
</feature>
<dbReference type="Proteomes" id="UP001224845">
    <property type="component" value="Unassembled WGS sequence"/>
</dbReference>
<name>A0AAW8EDS8_VARPD</name>
<dbReference type="InterPro" id="IPR035242">
    <property type="entry name" value="DUF5329"/>
</dbReference>
<organism evidence="2 3">
    <name type="scientific">Variovorax paradoxus</name>
    <dbReference type="NCBI Taxonomy" id="34073"/>
    <lineage>
        <taxon>Bacteria</taxon>
        <taxon>Pseudomonadati</taxon>
        <taxon>Pseudomonadota</taxon>
        <taxon>Betaproteobacteria</taxon>
        <taxon>Burkholderiales</taxon>
        <taxon>Comamonadaceae</taxon>
        <taxon>Variovorax</taxon>
    </lineage>
</organism>
<reference evidence="2" key="1">
    <citation type="submission" date="2023-07" db="EMBL/GenBank/DDBJ databases">
        <title>Sorghum-associated microbial communities from plants grown in Nebraska, USA.</title>
        <authorList>
            <person name="Schachtman D."/>
        </authorList>
    </citation>
    <scope>NUCLEOTIDE SEQUENCE</scope>
    <source>
        <strain evidence="2">DS3315</strain>
    </source>
</reference>
<dbReference type="Pfam" id="PF17263">
    <property type="entry name" value="DUF5329"/>
    <property type="match status" value="1"/>
</dbReference>
<evidence type="ECO:0000313" key="3">
    <source>
        <dbReference type="Proteomes" id="UP001224845"/>
    </source>
</evidence>
<protein>
    <submittedName>
        <fullName evidence="2">Uncharacterized protein</fullName>
    </submittedName>
</protein>
<keyword evidence="1" id="KW-0732">Signal</keyword>
<accession>A0AAW8EDS8</accession>
<evidence type="ECO:0000256" key="1">
    <source>
        <dbReference type="SAM" id="SignalP"/>
    </source>
</evidence>
<evidence type="ECO:0000313" key="2">
    <source>
        <dbReference type="EMBL" id="MDP9971148.1"/>
    </source>
</evidence>
<dbReference type="AlphaFoldDB" id="A0AAW8EDS8"/>
<dbReference type="EMBL" id="JAUSRV010000005">
    <property type="protein sequence ID" value="MDP9971148.1"/>
    <property type="molecule type" value="Genomic_DNA"/>
</dbReference>
<feature type="chain" id="PRO_5043824168" evidence="1">
    <location>
        <begin position="26"/>
        <end position="133"/>
    </location>
</feature>
<comment type="caution">
    <text evidence="2">The sequence shown here is derived from an EMBL/GenBank/DDBJ whole genome shotgun (WGS) entry which is preliminary data.</text>
</comment>
<sequence length="133" mass="14500">MASFQLPRRALLALVLGLAAALAQATPSVSEQKLIDTLILRVSKMTTMTFMRNGDEHNAADAAKHMQAKFDHFKDEITTAEDFIDRCASRSEMTGKPYKIKMPNGSMRDANEFLNAELRTLRQGGGSGKPGAG</sequence>
<dbReference type="RefSeq" id="WP_018903616.1">
    <property type="nucleotide sequence ID" value="NZ_CAXUQE020000001.1"/>
</dbReference>